<reference evidence="2" key="1">
    <citation type="submission" date="2017-10" db="EMBL/GenBank/DDBJ databases">
        <authorList>
            <person name="Skurnik M."/>
        </authorList>
    </citation>
    <scope>NUCLEOTIDE SEQUENCE [LARGE SCALE GENOMIC DNA]</scope>
    <source>
        <strain evidence="2">fHe-Yen9-03</strain>
    </source>
</reference>
<sequence length="102" mass="11672">MNLYHELEFLKDSQVKLIEQVQNLRNRSNESLEEGATYRFVLCNAKISFLNSIIHDIEFAMSGHAPDIVIQSTIDAVMHVEENFKPFLGQCGSDCDPKKENK</sequence>
<protein>
    <submittedName>
        <fullName evidence="1">Uncharacterized protein</fullName>
    </submittedName>
</protein>
<evidence type="ECO:0000313" key="1">
    <source>
        <dbReference type="EMBL" id="SOK59212.1"/>
    </source>
</evidence>
<accession>A0A2C9D1J1</accession>
<organism evidence="1 2">
    <name type="scientific">Yersinia phage fHe-Yen9-03</name>
    <dbReference type="NCBI Taxonomy" id="2052743"/>
    <lineage>
        <taxon>Viruses</taxon>
        <taxon>Duplodnaviria</taxon>
        <taxon>Heunggongvirae</taxon>
        <taxon>Uroviricota</taxon>
        <taxon>Caudoviricetes</taxon>
        <taxon>Eneladusvirus</taxon>
        <taxon>Eneladusvirus Yen904</taxon>
    </lineage>
</organism>
<evidence type="ECO:0000313" key="2">
    <source>
        <dbReference type="Proteomes" id="UP000241364"/>
    </source>
</evidence>
<name>A0A2C9D1J1_9CAUD</name>
<dbReference type="Proteomes" id="UP000241364">
    <property type="component" value="Chromosome i"/>
</dbReference>
<proteinExistence type="predicted"/>
<gene>
    <name evidence="1" type="primary">g404</name>
</gene>
<dbReference type="EMBL" id="LT960552">
    <property type="protein sequence ID" value="SOK59212.1"/>
    <property type="molecule type" value="Genomic_DNA"/>
</dbReference>